<evidence type="ECO:0000313" key="2">
    <source>
        <dbReference type="EMBL" id="KAF1951721.1"/>
    </source>
</evidence>
<feature type="compositionally biased region" description="Acidic residues" evidence="1">
    <location>
        <begin position="414"/>
        <end position="425"/>
    </location>
</feature>
<name>A0A6A5TGK1_9PLEO</name>
<reference evidence="2" key="1">
    <citation type="journal article" date="2020" name="Stud. Mycol.">
        <title>101 Dothideomycetes genomes: a test case for predicting lifestyles and emergence of pathogens.</title>
        <authorList>
            <person name="Haridas S."/>
            <person name="Albert R."/>
            <person name="Binder M."/>
            <person name="Bloem J."/>
            <person name="Labutti K."/>
            <person name="Salamov A."/>
            <person name="Andreopoulos B."/>
            <person name="Baker S."/>
            <person name="Barry K."/>
            <person name="Bills G."/>
            <person name="Bluhm B."/>
            <person name="Cannon C."/>
            <person name="Castanera R."/>
            <person name="Culley D."/>
            <person name="Daum C."/>
            <person name="Ezra D."/>
            <person name="Gonzalez J."/>
            <person name="Henrissat B."/>
            <person name="Kuo A."/>
            <person name="Liang C."/>
            <person name="Lipzen A."/>
            <person name="Lutzoni F."/>
            <person name="Magnuson J."/>
            <person name="Mondo S."/>
            <person name="Nolan M."/>
            <person name="Ohm R."/>
            <person name="Pangilinan J."/>
            <person name="Park H.-J."/>
            <person name="Ramirez L."/>
            <person name="Alfaro M."/>
            <person name="Sun H."/>
            <person name="Tritt A."/>
            <person name="Yoshinaga Y."/>
            <person name="Zwiers L.-H."/>
            <person name="Turgeon B."/>
            <person name="Goodwin S."/>
            <person name="Spatafora J."/>
            <person name="Crous P."/>
            <person name="Grigoriev I."/>
        </authorList>
    </citation>
    <scope>NUCLEOTIDE SEQUENCE</scope>
    <source>
        <strain evidence="2">CBS 675.92</strain>
    </source>
</reference>
<organism evidence="2 3">
    <name type="scientific">Byssothecium circinans</name>
    <dbReference type="NCBI Taxonomy" id="147558"/>
    <lineage>
        <taxon>Eukaryota</taxon>
        <taxon>Fungi</taxon>
        <taxon>Dikarya</taxon>
        <taxon>Ascomycota</taxon>
        <taxon>Pezizomycotina</taxon>
        <taxon>Dothideomycetes</taxon>
        <taxon>Pleosporomycetidae</taxon>
        <taxon>Pleosporales</taxon>
        <taxon>Massarineae</taxon>
        <taxon>Massarinaceae</taxon>
        <taxon>Byssothecium</taxon>
    </lineage>
</organism>
<dbReference type="Proteomes" id="UP000800035">
    <property type="component" value="Unassembled WGS sequence"/>
</dbReference>
<feature type="region of interest" description="Disordered" evidence="1">
    <location>
        <begin position="216"/>
        <end position="256"/>
    </location>
</feature>
<sequence>MAFRFTRILRNNVLKDGYKASTGPASAPAPEAIQLDVRRNHVNLGNLYNDPPCKTPLGWAYFEDGSIYVNTKTALSHHHFESEMKVLRPFIHAPSPKMRRIRSLYPEQQRLLVVSKSIPKSTNLMIIARNFRDGQRIAVENQSFEQIELKCDKTRTRPVSAEIHPGPFIPSKSQRQLVLEASFRGTLIDGVLQPNVRLGNGIRWSSQNYFRPNVPLRELDGVGSPRDNSRADGARVNEQRKERTQVSLGSEPTSFTQARVEKDAAVWRQGPLATNEAEEHLSRREKELIERERQLLQLQQQLLMHTSQAAPSTSAQNSGATHILAAVEARERKVKHREELLKWKHKTLMLEQKLADASKIISESNSRQSDHMFNSASATDYEALESLEQSRPVNDVNDPVRSADARVPPASSDDASEDSVTDAWDDPFAFFNVQDPAPPSSLAQLRKNERISLPRRRRNPRASF</sequence>
<protein>
    <submittedName>
        <fullName evidence="2">Uncharacterized protein</fullName>
    </submittedName>
</protein>
<feature type="region of interest" description="Disordered" evidence="1">
    <location>
        <begin position="389"/>
        <end position="464"/>
    </location>
</feature>
<feature type="compositionally biased region" description="Polar residues" evidence="1">
    <location>
        <begin position="245"/>
        <end position="256"/>
    </location>
</feature>
<feature type="compositionally biased region" description="Basic residues" evidence="1">
    <location>
        <begin position="453"/>
        <end position="464"/>
    </location>
</feature>
<dbReference type="AlphaFoldDB" id="A0A6A5TGK1"/>
<evidence type="ECO:0000256" key="1">
    <source>
        <dbReference type="SAM" id="MobiDB-lite"/>
    </source>
</evidence>
<accession>A0A6A5TGK1</accession>
<feature type="compositionally biased region" description="Basic and acidic residues" evidence="1">
    <location>
        <begin position="227"/>
        <end position="244"/>
    </location>
</feature>
<proteinExistence type="predicted"/>
<gene>
    <name evidence="2" type="ORF">CC80DRAFT_553091</name>
</gene>
<dbReference type="OrthoDB" id="3800277at2759"/>
<evidence type="ECO:0000313" key="3">
    <source>
        <dbReference type="Proteomes" id="UP000800035"/>
    </source>
</evidence>
<dbReference type="EMBL" id="ML977015">
    <property type="protein sequence ID" value="KAF1951721.1"/>
    <property type="molecule type" value="Genomic_DNA"/>
</dbReference>
<keyword evidence="3" id="KW-1185">Reference proteome</keyword>